<dbReference type="InterPro" id="IPR046347">
    <property type="entry name" value="bZIP_sf"/>
</dbReference>
<dbReference type="CDD" id="cd14688">
    <property type="entry name" value="bZIP_YAP"/>
    <property type="match status" value="1"/>
</dbReference>
<name>A0A238FHU7_9BASI</name>
<dbReference type="PANTHER" id="PTHR40621:SF7">
    <property type="entry name" value="BZIP DOMAIN-CONTAINING PROTEIN"/>
    <property type="match status" value="1"/>
</dbReference>
<dbReference type="Proteomes" id="UP000198372">
    <property type="component" value="Unassembled WGS sequence"/>
</dbReference>
<dbReference type="SUPFAM" id="SSF57959">
    <property type="entry name" value="Leucine zipper domain"/>
    <property type="match status" value="1"/>
</dbReference>
<dbReference type="Gene3D" id="1.20.5.170">
    <property type="match status" value="1"/>
</dbReference>
<feature type="compositionally biased region" description="Low complexity" evidence="3">
    <location>
        <begin position="135"/>
        <end position="154"/>
    </location>
</feature>
<dbReference type="AlphaFoldDB" id="A0A238FHU7"/>
<feature type="region of interest" description="Disordered" evidence="3">
    <location>
        <begin position="1"/>
        <end position="73"/>
    </location>
</feature>
<feature type="region of interest" description="Disordered" evidence="3">
    <location>
        <begin position="129"/>
        <end position="205"/>
    </location>
</feature>
<feature type="compositionally biased region" description="Polar residues" evidence="3">
    <location>
        <begin position="17"/>
        <end position="26"/>
    </location>
</feature>
<dbReference type="Pfam" id="PF10297">
    <property type="entry name" value="Hap4_Hap_bind"/>
    <property type="match status" value="1"/>
</dbReference>
<dbReference type="GO" id="GO:0001228">
    <property type="term" value="F:DNA-binding transcription activator activity, RNA polymerase II-specific"/>
    <property type="evidence" value="ECO:0007669"/>
    <property type="project" value="TreeGrafter"/>
</dbReference>
<evidence type="ECO:0000313" key="6">
    <source>
        <dbReference type="Proteomes" id="UP000198372"/>
    </source>
</evidence>
<organism evidence="5 6">
    <name type="scientific">Microbotryum intermedium</name>
    <dbReference type="NCBI Taxonomy" id="269621"/>
    <lineage>
        <taxon>Eukaryota</taxon>
        <taxon>Fungi</taxon>
        <taxon>Dikarya</taxon>
        <taxon>Basidiomycota</taxon>
        <taxon>Pucciniomycotina</taxon>
        <taxon>Microbotryomycetes</taxon>
        <taxon>Microbotryales</taxon>
        <taxon>Microbotryaceae</taxon>
        <taxon>Microbotryum</taxon>
    </lineage>
</organism>
<proteinExistence type="predicted"/>
<dbReference type="GO" id="GO:0000976">
    <property type="term" value="F:transcription cis-regulatory region binding"/>
    <property type="evidence" value="ECO:0007669"/>
    <property type="project" value="InterPro"/>
</dbReference>
<evidence type="ECO:0000259" key="4">
    <source>
        <dbReference type="Pfam" id="PF10297"/>
    </source>
</evidence>
<evidence type="ECO:0000313" key="5">
    <source>
        <dbReference type="EMBL" id="SCV70738.1"/>
    </source>
</evidence>
<dbReference type="GO" id="GO:0090575">
    <property type="term" value="C:RNA polymerase II transcription regulator complex"/>
    <property type="evidence" value="ECO:0007669"/>
    <property type="project" value="TreeGrafter"/>
</dbReference>
<keyword evidence="6" id="KW-1185">Reference proteome</keyword>
<keyword evidence="2" id="KW-0539">Nucleus</keyword>
<accession>A0A238FHU7</accession>
<dbReference type="InterPro" id="IPR018287">
    <property type="entry name" value="Hap4_TF_heteromerisation"/>
</dbReference>
<feature type="compositionally biased region" description="Polar residues" evidence="3">
    <location>
        <begin position="188"/>
        <end position="197"/>
    </location>
</feature>
<sequence>MAPKAPSRGATLAGPSTAASSQQSVNRAEPKIALVTSKEWVVPPRPKPGRKPSKPAESSSKKTTQRAFRERRQEYIAELEEKVRALEAGEGDKAVFFQSQAVKAKEESTQLRIENEQLRKQVAELQVRVGEAIDSHAPSPSSSSSSPSNSTRPSKATSAPTTKRPHSSRVMIVEEAQEPARRPKRSRQASNASTTSAMVPDESPREHIRTPLASISHIIHAADIDAPRGADYALEGSCGFCSTESCLCSQVSEYAAPTPVEDFSIAEESAFPTSKRQLSSAATLPAISVQISVPLNLRRRAGGAPVKSVWKLEPAPAPASSSKMPTAKQAPVCSGDPSNCPACADDPFGKAFCESLSQSVCSTTPCANCPSRHQPPPNLKNRMPTPPPSVEELDAEETAALLDTFTDLPCCGQPSLCGSATCVPEEEQHKAEVKQRSSDSIEMLPKSVPSGVRTEDIPCSEAWSVLKSHPNIAFTNLQMLADVVAKRTRCDGATSSPALEPIRSSDELLVQRRRLTVERGAVDQALELLDQGSLRR</sequence>
<reference evidence="6" key="1">
    <citation type="submission" date="2016-09" db="EMBL/GenBank/DDBJ databases">
        <authorList>
            <person name="Jeantristanb JTB J.-T."/>
            <person name="Ricardo R."/>
        </authorList>
    </citation>
    <scope>NUCLEOTIDE SEQUENCE [LARGE SCALE GENOMIC DNA]</scope>
</reference>
<evidence type="ECO:0000256" key="3">
    <source>
        <dbReference type="SAM" id="MobiDB-lite"/>
    </source>
</evidence>
<protein>
    <submittedName>
        <fullName evidence="5">BQ2448_3500 protein</fullName>
    </submittedName>
</protein>
<feature type="domain" description="Hap4 transcription factor heteromerisation" evidence="4">
    <location>
        <begin position="36"/>
        <end position="52"/>
    </location>
</feature>
<dbReference type="InterPro" id="IPR050936">
    <property type="entry name" value="AP-1-like"/>
</dbReference>
<dbReference type="PANTHER" id="PTHR40621">
    <property type="entry name" value="TRANSCRIPTION FACTOR KAPC-RELATED"/>
    <property type="match status" value="1"/>
</dbReference>
<dbReference type="EMBL" id="FMSP01000006">
    <property type="protein sequence ID" value="SCV70738.1"/>
    <property type="molecule type" value="Genomic_DNA"/>
</dbReference>
<evidence type="ECO:0000256" key="2">
    <source>
        <dbReference type="ARBA" id="ARBA00023242"/>
    </source>
</evidence>
<comment type="subcellular location">
    <subcellularLocation>
        <location evidence="1">Nucleus</location>
    </subcellularLocation>
</comment>
<dbReference type="STRING" id="269621.A0A238FHU7"/>
<dbReference type="OrthoDB" id="5374328at2759"/>
<evidence type="ECO:0000256" key="1">
    <source>
        <dbReference type="ARBA" id="ARBA00004123"/>
    </source>
</evidence>
<gene>
    <name evidence="5" type="ORF">BQ2448_3500</name>
</gene>